<keyword evidence="2" id="KW-0143">Chaperone</keyword>
<dbReference type="AlphaFoldDB" id="A0A438MV70"/>
<evidence type="ECO:0000313" key="3">
    <source>
        <dbReference type="EMBL" id="RVX67648.1"/>
    </source>
</evidence>
<dbReference type="Proteomes" id="UP000288859">
    <property type="component" value="Unassembled WGS sequence"/>
</dbReference>
<dbReference type="GO" id="GO:0044183">
    <property type="term" value="F:protein folding chaperone"/>
    <property type="evidence" value="ECO:0007669"/>
    <property type="project" value="TreeGrafter"/>
</dbReference>
<reference evidence="3 4" key="1">
    <citation type="submission" date="2017-03" db="EMBL/GenBank/DDBJ databases">
        <title>Genomes of endolithic fungi from Antarctica.</title>
        <authorList>
            <person name="Coleine C."/>
            <person name="Masonjones S."/>
            <person name="Stajich J.E."/>
        </authorList>
    </citation>
    <scope>NUCLEOTIDE SEQUENCE [LARGE SCALE GENOMIC DNA]</scope>
    <source>
        <strain evidence="3 4">CCFEE 6314</strain>
    </source>
</reference>
<dbReference type="OrthoDB" id="2015447at2759"/>
<dbReference type="EMBL" id="NAJM01000046">
    <property type="protein sequence ID" value="RVX67648.1"/>
    <property type="molecule type" value="Genomic_DNA"/>
</dbReference>
<dbReference type="GO" id="GO:0016272">
    <property type="term" value="C:prefoldin complex"/>
    <property type="evidence" value="ECO:0007669"/>
    <property type="project" value="InterPro"/>
</dbReference>
<dbReference type="Gene3D" id="1.10.287.370">
    <property type="match status" value="1"/>
</dbReference>
<comment type="caution">
    <text evidence="3">The sequence shown here is derived from an EMBL/GenBank/DDBJ whole genome shotgun (WGS) entry which is preliminary data.</text>
</comment>
<evidence type="ECO:0000313" key="4">
    <source>
        <dbReference type="Proteomes" id="UP000288859"/>
    </source>
</evidence>
<name>A0A438MV70_EXOME</name>
<protein>
    <recommendedName>
        <fullName evidence="5">Prefoldin subunit 1</fullName>
    </recommendedName>
</protein>
<dbReference type="GO" id="GO:0005737">
    <property type="term" value="C:cytoplasm"/>
    <property type="evidence" value="ECO:0007669"/>
    <property type="project" value="TreeGrafter"/>
</dbReference>
<sequence length="121" mass="13599">MAIPNAALQKLLQEVETQAILSQQKITQTQAELNAKRRDARLNHLTSTEIKALAKDTNVYEGVGKMFVAVPITTLTQRLASDSSSLSKEMSDLEKKLHYQETTYKNSRQHIEKILQTSGRS</sequence>
<dbReference type="SUPFAM" id="SSF46579">
    <property type="entry name" value="Prefoldin"/>
    <property type="match status" value="1"/>
</dbReference>
<comment type="similarity">
    <text evidence="1">Belongs to the prefoldin subunit beta family.</text>
</comment>
<dbReference type="InterPro" id="IPR002777">
    <property type="entry name" value="PFD_beta-like"/>
</dbReference>
<dbReference type="PANTHER" id="PTHR20903:SF0">
    <property type="entry name" value="PREFOLDIN SUBUNIT 1"/>
    <property type="match status" value="1"/>
</dbReference>
<dbReference type="PANTHER" id="PTHR20903">
    <property type="entry name" value="PREFOLDIN SUBUNIT 1-RELATED"/>
    <property type="match status" value="1"/>
</dbReference>
<evidence type="ECO:0000256" key="2">
    <source>
        <dbReference type="ARBA" id="ARBA00023186"/>
    </source>
</evidence>
<accession>A0A438MV70</accession>
<gene>
    <name evidence="3" type="ORF">B0A52_08177</name>
</gene>
<proteinExistence type="inferred from homology"/>
<dbReference type="VEuPathDB" id="FungiDB:PV10_04913"/>
<dbReference type="GO" id="GO:0051082">
    <property type="term" value="F:unfolded protein binding"/>
    <property type="evidence" value="ECO:0007669"/>
    <property type="project" value="InterPro"/>
</dbReference>
<dbReference type="Pfam" id="PF01920">
    <property type="entry name" value="Prefoldin_2"/>
    <property type="match status" value="1"/>
</dbReference>
<evidence type="ECO:0000256" key="1">
    <source>
        <dbReference type="ARBA" id="ARBA00008045"/>
    </source>
</evidence>
<organism evidence="3 4">
    <name type="scientific">Exophiala mesophila</name>
    <name type="common">Black yeast-like fungus</name>
    <dbReference type="NCBI Taxonomy" id="212818"/>
    <lineage>
        <taxon>Eukaryota</taxon>
        <taxon>Fungi</taxon>
        <taxon>Dikarya</taxon>
        <taxon>Ascomycota</taxon>
        <taxon>Pezizomycotina</taxon>
        <taxon>Eurotiomycetes</taxon>
        <taxon>Chaetothyriomycetidae</taxon>
        <taxon>Chaetothyriales</taxon>
        <taxon>Herpotrichiellaceae</taxon>
        <taxon>Exophiala</taxon>
    </lineage>
</organism>
<evidence type="ECO:0008006" key="5">
    <source>
        <dbReference type="Google" id="ProtNLM"/>
    </source>
</evidence>
<dbReference type="InterPro" id="IPR009053">
    <property type="entry name" value="Prefoldin"/>
</dbReference>